<dbReference type="AlphaFoldDB" id="A0A3R5ZLS2"/>
<feature type="transmembrane region" description="Helical" evidence="7">
    <location>
        <begin position="135"/>
        <end position="153"/>
    </location>
</feature>
<evidence type="ECO:0000256" key="3">
    <source>
        <dbReference type="ARBA" id="ARBA00022475"/>
    </source>
</evidence>
<proteinExistence type="inferred from homology"/>
<keyword evidence="3" id="KW-1003">Cell membrane</keyword>
<feature type="transmembrane region" description="Helical" evidence="7">
    <location>
        <begin position="79"/>
        <end position="99"/>
    </location>
</feature>
<dbReference type="PANTHER" id="PTHR32322">
    <property type="entry name" value="INNER MEMBRANE TRANSPORTER"/>
    <property type="match status" value="1"/>
</dbReference>
<protein>
    <submittedName>
        <fullName evidence="9">EamA family transporter</fullName>
    </submittedName>
</protein>
<name>A0A3R5ZLS2_9FIRM</name>
<feature type="transmembrane region" description="Helical" evidence="7">
    <location>
        <begin position="279"/>
        <end position="297"/>
    </location>
</feature>
<evidence type="ECO:0000256" key="1">
    <source>
        <dbReference type="ARBA" id="ARBA00004651"/>
    </source>
</evidence>
<evidence type="ECO:0000256" key="7">
    <source>
        <dbReference type="SAM" id="Phobius"/>
    </source>
</evidence>
<accession>A0A3R5ZLS2</accession>
<evidence type="ECO:0000256" key="6">
    <source>
        <dbReference type="ARBA" id="ARBA00023136"/>
    </source>
</evidence>
<dbReference type="Proteomes" id="UP000283295">
    <property type="component" value="Unassembled WGS sequence"/>
</dbReference>
<dbReference type="GO" id="GO:0005886">
    <property type="term" value="C:plasma membrane"/>
    <property type="evidence" value="ECO:0007669"/>
    <property type="project" value="UniProtKB-SubCell"/>
</dbReference>
<evidence type="ECO:0000313" key="10">
    <source>
        <dbReference type="Proteomes" id="UP000283295"/>
    </source>
</evidence>
<dbReference type="InterPro" id="IPR050638">
    <property type="entry name" value="AA-Vitamin_Transporters"/>
</dbReference>
<comment type="caution">
    <text evidence="9">The sequence shown here is derived from an EMBL/GenBank/DDBJ whole genome shotgun (WGS) entry which is preliminary data.</text>
</comment>
<sequence length="315" mass="34509">MTNTQTAHSQKFGIILVLSCGIMWGISGVLGQYIFQASDVNSIQLSIIRQFISGIVLLFISALKKDKKALSIWSKPKSVISLIFFSLTGVMGVQFTYFASIEHSNAATGTVIQFTYIIMILIYTAIFMHKKPQNYETISVICAFVGIFLIATHGRLNSLAISFPALFWGLISAVCFTIYCLYPQKLYNSYGLINVIGWASLFASIILLLVTRTFTFPHMNIQILTASLAVAIVGSLIPFTIYGIGISILGSVKASLFVTVEPVTSALLTWLVLGTKFSGMDLAGFLLILGSIQMVAIQTFRNEKAIIQAEQTKLP</sequence>
<feature type="domain" description="EamA" evidence="8">
    <location>
        <begin position="165"/>
        <end position="295"/>
    </location>
</feature>
<reference evidence="9 10" key="1">
    <citation type="submission" date="2018-08" db="EMBL/GenBank/DDBJ databases">
        <title>A genome reference for cultivated species of the human gut microbiota.</title>
        <authorList>
            <person name="Zou Y."/>
            <person name="Xue W."/>
            <person name="Luo G."/>
        </authorList>
    </citation>
    <scope>NUCLEOTIDE SEQUENCE [LARGE SCALE GENOMIC DNA]</scope>
    <source>
        <strain evidence="9 10">AF22-21</strain>
    </source>
</reference>
<organism evidence="9 10">
    <name type="scientific">Coprococcus eutactus</name>
    <dbReference type="NCBI Taxonomy" id="33043"/>
    <lineage>
        <taxon>Bacteria</taxon>
        <taxon>Bacillati</taxon>
        <taxon>Bacillota</taxon>
        <taxon>Clostridia</taxon>
        <taxon>Lachnospirales</taxon>
        <taxon>Lachnospiraceae</taxon>
        <taxon>Coprococcus</taxon>
    </lineage>
</organism>
<evidence type="ECO:0000259" key="8">
    <source>
        <dbReference type="Pfam" id="PF00892"/>
    </source>
</evidence>
<feature type="domain" description="EamA" evidence="8">
    <location>
        <begin position="12"/>
        <end position="151"/>
    </location>
</feature>
<feature type="transmembrane region" description="Helical" evidence="7">
    <location>
        <begin position="111"/>
        <end position="128"/>
    </location>
</feature>
<feature type="transmembrane region" description="Helical" evidence="7">
    <location>
        <begin position="221"/>
        <end position="242"/>
    </location>
</feature>
<evidence type="ECO:0000256" key="2">
    <source>
        <dbReference type="ARBA" id="ARBA00007362"/>
    </source>
</evidence>
<evidence type="ECO:0000256" key="5">
    <source>
        <dbReference type="ARBA" id="ARBA00022989"/>
    </source>
</evidence>
<dbReference type="EMBL" id="QRVK01000010">
    <property type="protein sequence ID" value="RGS43140.1"/>
    <property type="molecule type" value="Genomic_DNA"/>
</dbReference>
<dbReference type="OrthoDB" id="9810818at2"/>
<feature type="transmembrane region" description="Helical" evidence="7">
    <location>
        <begin position="254"/>
        <end position="273"/>
    </location>
</feature>
<gene>
    <name evidence="9" type="ORF">DWX94_05970</name>
</gene>
<dbReference type="Pfam" id="PF00892">
    <property type="entry name" value="EamA"/>
    <property type="match status" value="2"/>
</dbReference>
<feature type="transmembrane region" description="Helical" evidence="7">
    <location>
        <begin position="47"/>
        <end position="63"/>
    </location>
</feature>
<keyword evidence="6 7" id="KW-0472">Membrane</keyword>
<dbReference type="InterPro" id="IPR000620">
    <property type="entry name" value="EamA_dom"/>
</dbReference>
<feature type="transmembrane region" description="Helical" evidence="7">
    <location>
        <begin position="189"/>
        <end position="209"/>
    </location>
</feature>
<evidence type="ECO:0000256" key="4">
    <source>
        <dbReference type="ARBA" id="ARBA00022692"/>
    </source>
</evidence>
<keyword evidence="4 7" id="KW-0812">Transmembrane</keyword>
<feature type="transmembrane region" description="Helical" evidence="7">
    <location>
        <begin position="159"/>
        <end position="182"/>
    </location>
</feature>
<dbReference type="InterPro" id="IPR037185">
    <property type="entry name" value="EmrE-like"/>
</dbReference>
<dbReference type="SUPFAM" id="SSF103481">
    <property type="entry name" value="Multidrug resistance efflux transporter EmrE"/>
    <property type="match status" value="2"/>
</dbReference>
<comment type="subcellular location">
    <subcellularLocation>
        <location evidence="1">Cell membrane</location>
        <topology evidence="1">Multi-pass membrane protein</topology>
    </subcellularLocation>
</comment>
<dbReference type="PANTHER" id="PTHR32322:SF18">
    <property type="entry name" value="S-ADENOSYLMETHIONINE_S-ADENOSYLHOMOCYSTEINE TRANSPORTER"/>
    <property type="match status" value="1"/>
</dbReference>
<evidence type="ECO:0000313" key="9">
    <source>
        <dbReference type="EMBL" id="RGS43140.1"/>
    </source>
</evidence>
<comment type="similarity">
    <text evidence="2">Belongs to the EamA transporter family.</text>
</comment>
<keyword evidence="5 7" id="KW-1133">Transmembrane helix</keyword>
<feature type="transmembrane region" description="Helical" evidence="7">
    <location>
        <begin position="12"/>
        <end position="35"/>
    </location>
</feature>